<gene>
    <name evidence="2" type="ORF">C2845_PM14G09940</name>
</gene>
<accession>A0A3L6PQ70</accession>
<dbReference type="AlphaFoldDB" id="A0A3L6PQ70"/>
<evidence type="ECO:0000259" key="1">
    <source>
        <dbReference type="Pfam" id="PF14111"/>
    </source>
</evidence>
<comment type="caution">
    <text evidence="2">The sequence shown here is derived from an EMBL/GenBank/DDBJ whole genome shotgun (WGS) entry which is preliminary data.</text>
</comment>
<dbReference type="PANTHER" id="PTHR31286">
    <property type="entry name" value="GLYCINE-RICH CELL WALL STRUCTURAL PROTEIN 1.8-LIKE"/>
    <property type="match status" value="1"/>
</dbReference>
<dbReference type="Pfam" id="PF14111">
    <property type="entry name" value="DUF4283"/>
    <property type="match status" value="1"/>
</dbReference>
<proteinExistence type="predicted"/>
<keyword evidence="3" id="KW-1185">Reference proteome</keyword>
<dbReference type="Proteomes" id="UP000275267">
    <property type="component" value="Unassembled WGS sequence"/>
</dbReference>
<evidence type="ECO:0000313" key="2">
    <source>
        <dbReference type="EMBL" id="RLM61984.1"/>
    </source>
</evidence>
<dbReference type="InterPro" id="IPR025558">
    <property type="entry name" value="DUF4283"/>
</dbReference>
<feature type="domain" description="DUF4283" evidence="1">
    <location>
        <begin position="40"/>
        <end position="108"/>
    </location>
</feature>
<protein>
    <recommendedName>
        <fullName evidence="1">DUF4283 domain-containing protein</fullName>
    </recommendedName>
</protein>
<reference evidence="3" key="1">
    <citation type="journal article" date="2019" name="Nat. Commun.">
        <title>The genome of broomcorn millet.</title>
        <authorList>
            <person name="Zou C."/>
            <person name="Miki D."/>
            <person name="Li D."/>
            <person name="Tang Q."/>
            <person name="Xiao L."/>
            <person name="Rajput S."/>
            <person name="Deng P."/>
            <person name="Jia W."/>
            <person name="Huang R."/>
            <person name="Zhang M."/>
            <person name="Sun Y."/>
            <person name="Hu J."/>
            <person name="Fu X."/>
            <person name="Schnable P.S."/>
            <person name="Li F."/>
            <person name="Zhang H."/>
            <person name="Feng B."/>
            <person name="Zhu X."/>
            <person name="Liu R."/>
            <person name="Schnable J.C."/>
            <person name="Zhu J.-K."/>
            <person name="Zhang H."/>
        </authorList>
    </citation>
    <scope>NUCLEOTIDE SEQUENCE [LARGE SCALE GENOMIC DNA]</scope>
</reference>
<dbReference type="InterPro" id="IPR040256">
    <property type="entry name" value="At4g02000-like"/>
</dbReference>
<dbReference type="OrthoDB" id="685486at2759"/>
<evidence type="ECO:0000313" key="3">
    <source>
        <dbReference type="Proteomes" id="UP000275267"/>
    </source>
</evidence>
<sequence length="168" mass="19004">MEDVKGMLRRMRLSKAKKKGIRIGERDDHGKGKEMKLQAIGKLLTEKPVSADVVEQALGRVWCPIKGMEVKALGENHFLFTFLQDSGKRKAMEEGPWMVARDLMVVSEFDGSKTLDEIDFSFIPIWVRVMKLPLGMLDRETAEIIGDEIGVFMDMDLEDNHSDVGYAS</sequence>
<organism evidence="2 3">
    <name type="scientific">Panicum miliaceum</name>
    <name type="common">Proso millet</name>
    <name type="synonym">Broomcorn millet</name>
    <dbReference type="NCBI Taxonomy" id="4540"/>
    <lineage>
        <taxon>Eukaryota</taxon>
        <taxon>Viridiplantae</taxon>
        <taxon>Streptophyta</taxon>
        <taxon>Embryophyta</taxon>
        <taxon>Tracheophyta</taxon>
        <taxon>Spermatophyta</taxon>
        <taxon>Magnoliopsida</taxon>
        <taxon>Liliopsida</taxon>
        <taxon>Poales</taxon>
        <taxon>Poaceae</taxon>
        <taxon>PACMAD clade</taxon>
        <taxon>Panicoideae</taxon>
        <taxon>Panicodae</taxon>
        <taxon>Paniceae</taxon>
        <taxon>Panicinae</taxon>
        <taxon>Panicum</taxon>
        <taxon>Panicum sect. Panicum</taxon>
    </lineage>
</organism>
<dbReference type="PANTHER" id="PTHR31286:SF180">
    <property type="entry name" value="OS10G0362600 PROTEIN"/>
    <property type="match status" value="1"/>
</dbReference>
<dbReference type="EMBL" id="PQIB02000016">
    <property type="protein sequence ID" value="RLM61984.1"/>
    <property type="molecule type" value="Genomic_DNA"/>
</dbReference>
<name>A0A3L6PQ70_PANMI</name>
<dbReference type="STRING" id="4540.A0A3L6PQ70"/>